<protein>
    <submittedName>
        <fullName evidence="1">Uncharacterized protein</fullName>
    </submittedName>
</protein>
<evidence type="ECO:0000313" key="1">
    <source>
        <dbReference type="EMBL" id="MBU3854845.1"/>
    </source>
</evidence>
<reference evidence="1" key="1">
    <citation type="journal article" date="2021" name="PeerJ">
        <title>Extensive microbial diversity within the chicken gut microbiome revealed by metagenomics and culture.</title>
        <authorList>
            <person name="Gilroy R."/>
            <person name="Ravi A."/>
            <person name="Getino M."/>
            <person name="Pursley I."/>
            <person name="Horton D.L."/>
            <person name="Alikhan N.F."/>
            <person name="Baker D."/>
            <person name="Gharbi K."/>
            <person name="Hall N."/>
            <person name="Watson M."/>
            <person name="Adriaenssens E.M."/>
            <person name="Foster-Nyarko E."/>
            <person name="Jarju S."/>
            <person name="Secka A."/>
            <person name="Antonio M."/>
            <person name="Oren A."/>
            <person name="Chaudhuri R.R."/>
            <person name="La Ragione R."/>
            <person name="Hildebrand F."/>
            <person name="Pallen M.J."/>
        </authorList>
    </citation>
    <scope>NUCLEOTIDE SEQUENCE</scope>
    <source>
        <strain evidence="1">G3-2149</strain>
    </source>
</reference>
<organism evidence="1 2">
    <name type="scientific">Candidatus Paraprevotella stercoravium</name>
    <dbReference type="NCBI Taxonomy" id="2838725"/>
    <lineage>
        <taxon>Bacteria</taxon>
        <taxon>Pseudomonadati</taxon>
        <taxon>Bacteroidota</taxon>
        <taxon>Bacteroidia</taxon>
        <taxon>Bacteroidales</taxon>
        <taxon>Prevotellaceae</taxon>
        <taxon>Paraprevotella</taxon>
    </lineage>
</organism>
<dbReference type="Proteomes" id="UP000823865">
    <property type="component" value="Unassembled WGS sequence"/>
</dbReference>
<reference evidence="1" key="2">
    <citation type="submission" date="2021-04" db="EMBL/GenBank/DDBJ databases">
        <authorList>
            <person name="Gilroy R."/>
        </authorList>
    </citation>
    <scope>NUCLEOTIDE SEQUENCE</scope>
    <source>
        <strain evidence="1">G3-2149</strain>
    </source>
</reference>
<proteinExistence type="predicted"/>
<name>A0A9E2L8X7_9BACT</name>
<dbReference type="EMBL" id="JAHLFU010000292">
    <property type="protein sequence ID" value="MBU3854845.1"/>
    <property type="molecule type" value="Genomic_DNA"/>
</dbReference>
<accession>A0A9E2L8X7</accession>
<comment type="caution">
    <text evidence="1">The sequence shown here is derived from an EMBL/GenBank/DDBJ whole genome shotgun (WGS) entry which is preliminary data.</text>
</comment>
<evidence type="ECO:0000313" key="2">
    <source>
        <dbReference type="Proteomes" id="UP000823865"/>
    </source>
</evidence>
<sequence>MAREGLNMEDLNASRLNIVVLNYTMLNASIEVRDTGVITPSPSEDVYILENAILLDTTDTVLLTEDGTPIVY</sequence>
<gene>
    <name evidence="1" type="ORF">H9789_13730</name>
</gene>
<dbReference type="AlphaFoldDB" id="A0A9E2L8X7"/>